<dbReference type="Proteomes" id="UP000198951">
    <property type="component" value="Unassembled WGS sequence"/>
</dbReference>
<dbReference type="InterPro" id="IPR052934">
    <property type="entry name" value="Methyl-DNA_Rec/Restrict_Enz"/>
</dbReference>
<dbReference type="PANTHER" id="PTHR37291:SF1">
    <property type="entry name" value="TYPE IV METHYL-DIRECTED RESTRICTION ENZYME ECOKMCRB SUBUNIT"/>
    <property type="match status" value="1"/>
</dbReference>
<organism evidence="2 3">
    <name type="scientific">Flavobacterium gillisiae</name>
    <dbReference type="NCBI Taxonomy" id="150146"/>
    <lineage>
        <taxon>Bacteria</taxon>
        <taxon>Pseudomonadati</taxon>
        <taxon>Bacteroidota</taxon>
        <taxon>Flavobacteriia</taxon>
        <taxon>Flavobacteriales</taxon>
        <taxon>Flavobacteriaceae</taxon>
        <taxon>Flavobacterium</taxon>
    </lineage>
</organism>
<dbReference type="Pfam" id="PF07728">
    <property type="entry name" value="AAA_5"/>
    <property type="match status" value="1"/>
</dbReference>
<dbReference type="InterPro" id="IPR011704">
    <property type="entry name" value="ATPase_dyneun-rel_AAA"/>
</dbReference>
<reference evidence="3" key="1">
    <citation type="submission" date="2016-10" db="EMBL/GenBank/DDBJ databases">
        <authorList>
            <person name="Varghese N."/>
            <person name="Submissions S."/>
        </authorList>
    </citation>
    <scope>NUCLEOTIDE SEQUENCE [LARGE SCALE GENOMIC DNA]</scope>
    <source>
        <strain evidence="3">DSM 22376</strain>
    </source>
</reference>
<dbReference type="OrthoDB" id="9781481at2"/>
<dbReference type="GO" id="GO:0016887">
    <property type="term" value="F:ATP hydrolysis activity"/>
    <property type="evidence" value="ECO:0007669"/>
    <property type="project" value="InterPro"/>
</dbReference>
<dbReference type="PANTHER" id="PTHR37291">
    <property type="entry name" value="5-METHYLCYTOSINE-SPECIFIC RESTRICTION ENZYME B"/>
    <property type="match status" value="1"/>
</dbReference>
<dbReference type="Gene3D" id="3.40.50.300">
    <property type="entry name" value="P-loop containing nucleotide triphosphate hydrolases"/>
    <property type="match status" value="1"/>
</dbReference>
<dbReference type="RefSeq" id="WP_091093189.1">
    <property type="nucleotide sequence ID" value="NZ_FNRD01000015.1"/>
</dbReference>
<evidence type="ECO:0000313" key="3">
    <source>
        <dbReference type="Proteomes" id="UP000198951"/>
    </source>
</evidence>
<proteinExistence type="predicted"/>
<name>A0A1H4FWB1_9FLAO</name>
<evidence type="ECO:0000313" key="2">
    <source>
        <dbReference type="EMBL" id="SEB01411.1"/>
    </source>
</evidence>
<accession>A0A1H4FWB1</accession>
<keyword evidence="3" id="KW-1185">Reference proteome</keyword>
<dbReference type="STRING" id="150146.SAMN05443667_11553"/>
<dbReference type="InterPro" id="IPR027417">
    <property type="entry name" value="P-loop_NTPase"/>
</dbReference>
<sequence>MKVNPQHVVNREELNLRLGIKCSLPEINKLLAVTYTIYAAIKKSEIIFVDEFLNSSTKTAIKLKSEYETLVCDFYDLQINTLGIDRNTFLGLFNNTPLFNQHLESLQVALQLYWKLGEINFEDSSKANTSERKGGNRYSKKINFSTNIDLIELSFSNEENILSERFKSLLFEIITNQNSNDETVKTKLSKLLSTFTEEATFKIRVAGEEIVFQQIGVYEEIILGNTVESNDSIEQVGPLRVLKSSLSDNLNYYIEDNKIEGFKINTNTSIDELKDYSKRVKTKLNLSPKSTNIEIIMFENDESLNYAEVPIAKNIIYYGSPGTGKSHRIKEIVKGKEEFTERVTFHPEYDYTSFVGGYKPTSKDGDIKYEFAPQVFTNIYVKAWNDLNNNEHFLVIEEINRGNCAEIFGDIFQLLDRNPEYLITPSDELKNYLEKNLTEKGVEGIAAGKMKLPENLTILASMNTSDQSLFPMDSAFKRRWDWEYIPICYDQMDDFKKKNESFDFEIDIEDGNKYSWLKFIEAVNLNHIKNNASLGMDKCLGNYFIKPDNANTISLKPFINKVIFYLWNDVFKDEENKVFEENTSYEDFFPIKTKGKEKIKELFERIELKPKVELKVVEAHSQLGQVAEGKEEIES</sequence>
<evidence type="ECO:0000259" key="1">
    <source>
        <dbReference type="Pfam" id="PF07728"/>
    </source>
</evidence>
<dbReference type="GO" id="GO:0005524">
    <property type="term" value="F:ATP binding"/>
    <property type="evidence" value="ECO:0007669"/>
    <property type="project" value="InterPro"/>
</dbReference>
<gene>
    <name evidence="2" type="ORF">SAMN05443667_11553</name>
</gene>
<dbReference type="SUPFAM" id="SSF52540">
    <property type="entry name" value="P-loop containing nucleoside triphosphate hydrolases"/>
    <property type="match status" value="1"/>
</dbReference>
<feature type="domain" description="ATPase dynein-related AAA" evidence="1">
    <location>
        <begin position="315"/>
        <end position="479"/>
    </location>
</feature>
<dbReference type="AlphaFoldDB" id="A0A1H4FWB1"/>
<dbReference type="EMBL" id="FNRD01000015">
    <property type="protein sequence ID" value="SEB01411.1"/>
    <property type="molecule type" value="Genomic_DNA"/>
</dbReference>
<protein>
    <submittedName>
        <fullName evidence="2">AAA domain (Dynein-related subfamily)</fullName>
    </submittedName>
</protein>